<dbReference type="PANTHER" id="PTHR11603">
    <property type="entry name" value="AAA FAMILY ATPASE"/>
    <property type="match status" value="1"/>
</dbReference>
<dbReference type="Gene3D" id="1.10.8.80">
    <property type="entry name" value="Magnesium chelatase subunit I, C-Terminal domain"/>
    <property type="match status" value="1"/>
</dbReference>
<feature type="compositionally biased region" description="Pro residues" evidence="1">
    <location>
        <begin position="307"/>
        <end position="334"/>
    </location>
</feature>
<evidence type="ECO:0000313" key="3">
    <source>
        <dbReference type="Proteomes" id="UP001278766"/>
    </source>
</evidence>
<sequence>MADEQLLDKIHNLSDLELAVLLSLIAREHCLVSTEPDSVDELAEELRLIASKTFNLSSAIISCHAHTTLDEFATGLFVHPARTPPSPGNTRSVSPYRPRHEQSQLSVGGLGPSPGSYFPLSPSPRIGGPISPISSSAGGSSSQLSQPRIANVVLAKDLDRAPRAVQIQALELLRTRRIFTRTSVQTAPKQFLFIAIVGASSIGQARVTPHLNDFFYLSHWHDPEEDGFPYLDEAFNPPPGPPNDKDVNDDADDAASTTSSTSVVKLNRHSSLGTTGLGIPSIDHQDHWRPRKNSTASTARSGTNLPSIPPQQQQPPPKQQQPQKQPNPPPPPHPTLTDHEISHLSQLSLTAHTSIAVTRYQANIVSFLRTHRAIAPGSSISTIATQHLARLSGSLAPLHGLDYVTPALVGVAARKVYGHRLRVVGIGAHGEGGGGGVGVVGVGMELERSVQWGSEVGVVRGVLEGVGVEEVLEEVLGAVRVPG</sequence>
<feature type="region of interest" description="Disordered" evidence="1">
    <location>
        <begin position="228"/>
        <end position="338"/>
    </location>
</feature>
<reference evidence="2" key="2">
    <citation type="submission" date="2023-06" db="EMBL/GenBank/DDBJ databases">
        <authorList>
            <consortium name="Lawrence Berkeley National Laboratory"/>
            <person name="Haridas S."/>
            <person name="Hensen N."/>
            <person name="Bonometti L."/>
            <person name="Westerberg I."/>
            <person name="Brannstrom I.O."/>
            <person name="Guillou S."/>
            <person name="Cros-Aarteil S."/>
            <person name="Calhoun S."/>
            <person name="Kuo A."/>
            <person name="Mondo S."/>
            <person name="Pangilinan J."/>
            <person name="Riley R."/>
            <person name="Labutti K."/>
            <person name="Andreopoulos B."/>
            <person name="Lipzen A."/>
            <person name="Chen C."/>
            <person name="Yanf M."/>
            <person name="Daum C."/>
            <person name="Ng V."/>
            <person name="Clum A."/>
            <person name="Steindorff A."/>
            <person name="Ohm R."/>
            <person name="Martin F."/>
            <person name="Silar P."/>
            <person name="Natvig D."/>
            <person name="Lalanne C."/>
            <person name="Gautier V."/>
            <person name="Ament-Velasquez S.L."/>
            <person name="Kruys A."/>
            <person name="Hutchinson M.I."/>
            <person name="Powell A.J."/>
            <person name="Barry K."/>
            <person name="Miller A.N."/>
            <person name="Grigoriev I.V."/>
            <person name="Debuchy R."/>
            <person name="Gladieux P."/>
            <person name="Thoren M.H."/>
            <person name="Johannesson H."/>
        </authorList>
    </citation>
    <scope>NUCLEOTIDE SEQUENCE</scope>
    <source>
        <strain evidence="2">CBS 168.71</strain>
    </source>
</reference>
<feature type="compositionally biased region" description="Polar residues" evidence="1">
    <location>
        <begin position="293"/>
        <end position="306"/>
    </location>
</feature>
<dbReference type="PANTHER" id="PTHR11603:SF132">
    <property type="entry name" value="C2H2-TYPE DOMAIN-CONTAINING PROTEIN"/>
    <property type="match status" value="1"/>
</dbReference>
<comment type="caution">
    <text evidence="2">The sequence shown here is derived from an EMBL/GenBank/DDBJ whole genome shotgun (WGS) entry which is preliminary data.</text>
</comment>
<protein>
    <recommendedName>
        <fullName evidence="4">Magnesium chelatase</fullName>
    </recommendedName>
</protein>
<keyword evidence="3" id="KW-1185">Reference proteome</keyword>
<dbReference type="Proteomes" id="UP001278766">
    <property type="component" value="Unassembled WGS sequence"/>
</dbReference>
<organism evidence="2 3">
    <name type="scientific">Chaetomium fimeti</name>
    <dbReference type="NCBI Taxonomy" id="1854472"/>
    <lineage>
        <taxon>Eukaryota</taxon>
        <taxon>Fungi</taxon>
        <taxon>Dikarya</taxon>
        <taxon>Ascomycota</taxon>
        <taxon>Pezizomycotina</taxon>
        <taxon>Sordariomycetes</taxon>
        <taxon>Sordariomycetidae</taxon>
        <taxon>Sordariales</taxon>
        <taxon>Chaetomiaceae</taxon>
        <taxon>Chaetomium</taxon>
    </lineage>
</organism>
<evidence type="ECO:0000313" key="2">
    <source>
        <dbReference type="EMBL" id="KAK3299281.1"/>
    </source>
</evidence>
<feature type="compositionally biased region" description="Low complexity" evidence="1">
    <location>
        <begin position="254"/>
        <end position="265"/>
    </location>
</feature>
<dbReference type="AlphaFoldDB" id="A0AAE0LVM4"/>
<evidence type="ECO:0000256" key="1">
    <source>
        <dbReference type="SAM" id="MobiDB-lite"/>
    </source>
</evidence>
<dbReference type="InterPro" id="IPR052041">
    <property type="entry name" value="Nucleic_acid_metab_PIN/TRAM"/>
</dbReference>
<evidence type="ECO:0008006" key="4">
    <source>
        <dbReference type="Google" id="ProtNLM"/>
    </source>
</evidence>
<dbReference type="GeneID" id="87844881"/>
<gene>
    <name evidence="2" type="ORF">B0H64DRAFT_472435</name>
</gene>
<dbReference type="RefSeq" id="XP_062662795.1">
    <property type="nucleotide sequence ID" value="XM_062807933.1"/>
</dbReference>
<proteinExistence type="predicted"/>
<dbReference type="GO" id="GO:0016851">
    <property type="term" value="F:magnesium chelatase activity"/>
    <property type="evidence" value="ECO:0007669"/>
    <property type="project" value="UniProtKB-EC"/>
</dbReference>
<feature type="region of interest" description="Disordered" evidence="1">
    <location>
        <begin position="80"/>
        <end position="110"/>
    </location>
</feature>
<reference evidence="2" key="1">
    <citation type="journal article" date="2023" name="Mol. Phylogenet. Evol.">
        <title>Genome-scale phylogeny and comparative genomics of the fungal order Sordariales.</title>
        <authorList>
            <person name="Hensen N."/>
            <person name="Bonometti L."/>
            <person name="Westerberg I."/>
            <person name="Brannstrom I.O."/>
            <person name="Guillou S."/>
            <person name="Cros-Aarteil S."/>
            <person name="Calhoun S."/>
            <person name="Haridas S."/>
            <person name="Kuo A."/>
            <person name="Mondo S."/>
            <person name="Pangilinan J."/>
            <person name="Riley R."/>
            <person name="LaButti K."/>
            <person name="Andreopoulos B."/>
            <person name="Lipzen A."/>
            <person name="Chen C."/>
            <person name="Yan M."/>
            <person name="Daum C."/>
            <person name="Ng V."/>
            <person name="Clum A."/>
            <person name="Steindorff A."/>
            <person name="Ohm R.A."/>
            <person name="Martin F."/>
            <person name="Silar P."/>
            <person name="Natvig D.O."/>
            <person name="Lalanne C."/>
            <person name="Gautier V."/>
            <person name="Ament-Velasquez S.L."/>
            <person name="Kruys A."/>
            <person name="Hutchinson M.I."/>
            <person name="Powell A.J."/>
            <person name="Barry K."/>
            <person name="Miller A.N."/>
            <person name="Grigoriev I.V."/>
            <person name="Debuchy R."/>
            <person name="Gladieux P."/>
            <person name="Hiltunen Thoren M."/>
            <person name="Johannesson H."/>
        </authorList>
    </citation>
    <scope>NUCLEOTIDE SEQUENCE</scope>
    <source>
        <strain evidence="2">CBS 168.71</strain>
    </source>
</reference>
<accession>A0AAE0LVM4</accession>
<name>A0AAE0LVM4_9PEZI</name>
<dbReference type="EMBL" id="JAUEPN010000002">
    <property type="protein sequence ID" value="KAK3299281.1"/>
    <property type="molecule type" value="Genomic_DNA"/>
</dbReference>